<dbReference type="SFLD" id="SFLDS00029">
    <property type="entry name" value="Radical_SAM"/>
    <property type="match status" value="1"/>
</dbReference>
<reference evidence="6 7" key="1">
    <citation type="submission" date="2020-08" db="EMBL/GenBank/DDBJ databases">
        <title>A Genomic Blueprint of the Chicken Gut Microbiome.</title>
        <authorList>
            <person name="Gilroy R."/>
            <person name="Ravi A."/>
            <person name="Getino M."/>
            <person name="Pursley I."/>
            <person name="Horton D.L."/>
            <person name="Alikhan N.-F."/>
            <person name="Baker D."/>
            <person name="Gharbi K."/>
            <person name="Hall N."/>
            <person name="Watson M."/>
            <person name="Adriaenssens E.M."/>
            <person name="Foster-Nyarko E."/>
            <person name="Jarju S."/>
            <person name="Secka A."/>
            <person name="Antonio M."/>
            <person name="Oren A."/>
            <person name="Chaudhuri R."/>
            <person name="La Ragione R.M."/>
            <person name="Hildebrand F."/>
            <person name="Pallen M.J."/>
        </authorList>
    </citation>
    <scope>NUCLEOTIDE SEQUENCE [LARGE SCALE GENOMIC DNA]</scope>
    <source>
        <strain evidence="6 7">N37</strain>
    </source>
</reference>
<dbReference type="SUPFAM" id="SSF102114">
    <property type="entry name" value="Radical SAM enzymes"/>
    <property type="match status" value="1"/>
</dbReference>
<name>A0ABR8YU68_9CLOT</name>
<dbReference type="PANTHER" id="PTHR11228">
    <property type="entry name" value="RADICAL SAM DOMAIN PROTEIN"/>
    <property type="match status" value="1"/>
</dbReference>
<accession>A0ABR8YU68</accession>
<evidence type="ECO:0000313" key="7">
    <source>
        <dbReference type="Proteomes" id="UP000627166"/>
    </source>
</evidence>
<keyword evidence="7" id="KW-1185">Reference proteome</keyword>
<dbReference type="PROSITE" id="PS51918">
    <property type="entry name" value="RADICAL_SAM"/>
    <property type="match status" value="1"/>
</dbReference>
<keyword evidence="1" id="KW-0949">S-adenosyl-L-methionine</keyword>
<evidence type="ECO:0000256" key="3">
    <source>
        <dbReference type="ARBA" id="ARBA00023004"/>
    </source>
</evidence>
<dbReference type="CDD" id="cd21109">
    <property type="entry name" value="SPASM"/>
    <property type="match status" value="1"/>
</dbReference>
<evidence type="ECO:0000256" key="1">
    <source>
        <dbReference type="ARBA" id="ARBA00022691"/>
    </source>
</evidence>
<keyword evidence="3" id="KW-0408">Iron</keyword>
<comment type="caution">
    <text evidence="6">The sequence shown here is derived from an EMBL/GenBank/DDBJ whole genome shotgun (WGS) entry which is preliminary data.</text>
</comment>
<dbReference type="EMBL" id="JACSQB010000095">
    <property type="protein sequence ID" value="MBD8047791.1"/>
    <property type="molecule type" value="Genomic_DNA"/>
</dbReference>
<dbReference type="PANTHER" id="PTHR11228:SF7">
    <property type="entry name" value="PQQA PEPTIDE CYCLASE"/>
    <property type="match status" value="1"/>
</dbReference>
<evidence type="ECO:0000259" key="5">
    <source>
        <dbReference type="PROSITE" id="PS51918"/>
    </source>
</evidence>
<dbReference type="InterPro" id="IPR058240">
    <property type="entry name" value="rSAM_sf"/>
</dbReference>
<evidence type="ECO:0000313" key="6">
    <source>
        <dbReference type="EMBL" id="MBD8047791.1"/>
    </source>
</evidence>
<dbReference type="InterPro" id="IPR050377">
    <property type="entry name" value="Radical_SAM_PqqE_MftC-like"/>
</dbReference>
<sequence>MYVELTNKCNLRCEHCFKNATNNQGIFLSEEQFKYIVNVLNTNIYEIQLTGGEPLIHPNINKFLELSVDKFYISVTTNGVYLNKVREDLLKKIGFVQVSMYGTTVDEYKFMTGSSNAFYGFQDGLRKLYKYNIDSLVTVVLNQDNINNMERYVSKAYELGATKIKFGLPAPLGRAIDDNNKREKWNLNDENEKFVYNELMNLNEKYKNKIKVIIWEDFNVEFRDPNKEAILSENYKDCLGCGGGWLSLNVSEYGRITPCQIVSPKYFDMGSLDKLEDIVNGKYKTDWFKRAYEYNKYLTNNNIKSKKVCTALEKLIKNKSII</sequence>
<dbReference type="Gene3D" id="3.20.20.70">
    <property type="entry name" value="Aldolase class I"/>
    <property type="match status" value="1"/>
</dbReference>
<dbReference type="Proteomes" id="UP000627166">
    <property type="component" value="Unassembled WGS sequence"/>
</dbReference>
<evidence type="ECO:0000256" key="4">
    <source>
        <dbReference type="ARBA" id="ARBA00023014"/>
    </source>
</evidence>
<protein>
    <submittedName>
        <fullName evidence="6">Radical SAM protein</fullName>
    </submittedName>
</protein>
<dbReference type="SFLD" id="SFLDG01386">
    <property type="entry name" value="main_SPASM_domain-containing"/>
    <property type="match status" value="1"/>
</dbReference>
<feature type="domain" description="Radical SAM core" evidence="5">
    <location>
        <begin position="1"/>
        <end position="209"/>
    </location>
</feature>
<dbReference type="Pfam" id="PF04055">
    <property type="entry name" value="Radical_SAM"/>
    <property type="match status" value="1"/>
</dbReference>
<keyword evidence="2" id="KW-0479">Metal-binding</keyword>
<gene>
    <name evidence="6" type="ORF">H9637_12180</name>
</gene>
<dbReference type="CDD" id="cd01335">
    <property type="entry name" value="Radical_SAM"/>
    <property type="match status" value="1"/>
</dbReference>
<keyword evidence="4" id="KW-0411">Iron-sulfur</keyword>
<dbReference type="RefSeq" id="WP_191740753.1">
    <property type="nucleotide sequence ID" value="NZ_JACSQB010000095.1"/>
</dbReference>
<dbReference type="InterPro" id="IPR013785">
    <property type="entry name" value="Aldolase_TIM"/>
</dbReference>
<dbReference type="SFLD" id="SFLDG01067">
    <property type="entry name" value="SPASM/twitch_domain_containing"/>
    <property type="match status" value="1"/>
</dbReference>
<evidence type="ECO:0000256" key="2">
    <source>
        <dbReference type="ARBA" id="ARBA00022723"/>
    </source>
</evidence>
<proteinExistence type="predicted"/>
<organism evidence="6 7">
    <name type="scientific">Clostridium faecium</name>
    <dbReference type="NCBI Taxonomy" id="2762223"/>
    <lineage>
        <taxon>Bacteria</taxon>
        <taxon>Bacillati</taxon>
        <taxon>Bacillota</taxon>
        <taxon>Clostridia</taxon>
        <taxon>Eubacteriales</taxon>
        <taxon>Clostridiaceae</taxon>
        <taxon>Clostridium</taxon>
    </lineage>
</organism>
<dbReference type="InterPro" id="IPR007197">
    <property type="entry name" value="rSAM"/>
</dbReference>